<evidence type="ECO:0000313" key="6">
    <source>
        <dbReference type="Proteomes" id="UP000011585"/>
    </source>
</evidence>
<dbReference type="GO" id="GO:0006107">
    <property type="term" value="P:oxaloacetate metabolic process"/>
    <property type="evidence" value="ECO:0007669"/>
    <property type="project" value="TreeGrafter"/>
</dbReference>
<protein>
    <submittedName>
        <fullName evidence="5">Citrate lyase subunit beta</fullName>
    </submittedName>
</protein>
<evidence type="ECO:0000256" key="3">
    <source>
        <dbReference type="ARBA" id="ARBA00022842"/>
    </source>
</evidence>
<evidence type="ECO:0000256" key="2">
    <source>
        <dbReference type="ARBA" id="ARBA00022723"/>
    </source>
</evidence>
<keyword evidence="5" id="KW-0456">Lyase</keyword>
<name>L9UWQ4_HALBP</name>
<dbReference type="InterPro" id="IPR011206">
    <property type="entry name" value="Citrate_lyase_beta/mcl1/mcl2"/>
</dbReference>
<dbReference type="Gene3D" id="3.20.20.60">
    <property type="entry name" value="Phosphoenolpyruvate-binding domains"/>
    <property type="match status" value="1"/>
</dbReference>
<comment type="caution">
    <text evidence="5">The sequence shown here is derived from an EMBL/GenBank/DDBJ whole genome shotgun (WGS) entry which is preliminary data.</text>
</comment>
<dbReference type="PANTHER" id="PTHR32308">
    <property type="entry name" value="LYASE BETA SUBUNIT, PUTATIVE (AFU_ORTHOLOGUE AFUA_4G13030)-RELATED"/>
    <property type="match status" value="1"/>
</dbReference>
<evidence type="ECO:0000256" key="1">
    <source>
        <dbReference type="ARBA" id="ARBA00001946"/>
    </source>
</evidence>
<dbReference type="Pfam" id="PF03328">
    <property type="entry name" value="HpcH_HpaI"/>
    <property type="match status" value="1"/>
</dbReference>
<dbReference type="InterPro" id="IPR040442">
    <property type="entry name" value="Pyrv_kinase-like_dom_sf"/>
</dbReference>
<keyword evidence="3" id="KW-0460">Magnesium</keyword>
<accession>L9UWQ4</accession>
<dbReference type="AlphaFoldDB" id="L9UWQ4"/>
<keyword evidence="2" id="KW-0479">Metal-binding</keyword>
<sequence>MCRLSRLSGKTVTVLGRPEGRCRIEGASELVVYFQTAAPSGVGMARRSLLFSPGDRPELMRKAPSAGADVLCFDLEDAVVPSKKDDARAAVRDVLSDPSFDPDAEILVRVASETVADDLDGVLGPDGDVDVRLDGIMVSKAGYAADIREVDNELAARGWTLPVFALIETARGVLNAPDIAAEGPTTALIFGAEDLAADIGATRTEEGTEVLYARERVVVVAAAEEIDAIDTVHTDFEDESGLREQTEFARSLGYDGKMAIHPAQVPVINDAFTPSPDQVEWAEKVLDARDEAETSGAGVFRVDDEMIDAPLIAQAERILERAGASADR</sequence>
<dbReference type="InterPro" id="IPR015813">
    <property type="entry name" value="Pyrv/PenolPyrv_kinase-like_dom"/>
</dbReference>
<dbReference type="Proteomes" id="UP000011585">
    <property type="component" value="Unassembled WGS sequence"/>
</dbReference>
<dbReference type="PATRIC" id="fig|469382.19.peg.1550"/>
<dbReference type="EMBL" id="AOHT01000024">
    <property type="protein sequence ID" value="ELY28568.1"/>
    <property type="molecule type" value="Genomic_DNA"/>
</dbReference>
<dbReference type="GO" id="GO:0000287">
    <property type="term" value="F:magnesium ion binding"/>
    <property type="evidence" value="ECO:0007669"/>
    <property type="project" value="TreeGrafter"/>
</dbReference>
<dbReference type="InterPro" id="IPR005000">
    <property type="entry name" value="Aldolase/citrate-lyase_domain"/>
</dbReference>
<proteinExistence type="predicted"/>
<evidence type="ECO:0000313" key="5">
    <source>
        <dbReference type="EMBL" id="ELY28568.1"/>
    </source>
</evidence>
<dbReference type="GO" id="GO:0016829">
    <property type="term" value="F:lyase activity"/>
    <property type="evidence" value="ECO:0007669"/>
    <property type="project" value="UniProtKB-KW"/>
</dbReference>
<organism evidence="5 6">
    <name type="scientific">Halogeometricum borinquense (strain ATCC 700274 / DSM 11551 / JCM 10706 / KCTC 4070 / PR3)</name>
    <dbReference type="NCBI Taxonomy" id="469382"/>
    <lineage>
        <taxon>Archaea</taxon>
        <taxon>Methanobacteriati</taxon>
        <taxon>Methanobacteriota</taxon>
        <taxon>Stenosarchaea group</taxon>
        <taxon>Halobacteria</taxon>
        <taxon>Halobacteriales</taxon>
        <taxon>Haloferacaceae</taxon>
        <taxon>Halogeometricum</taxon>
    </lineage>
</organism>
<evidence type="ECO:0000259" key="4">
    <source>
        <dbReference type="Pfam" id="PF03328"/>
    </source>
</evidence>
<dbReference type="PANTHER" id="PTHR32308:SF0">
    <property type="entry name" value="HPCH_HPAI ALDOLASE_CITRATE LYASE DOMAIN-CONTAINING PROTEIN"/>
    <property type="match status" value="1"/>
</dbReference>
<dbReference type="SUPFAM" id="SSF51621">
    <property type="entry name" value="Phosphoenolpyruvate/pyruvate domain"/>
    <property type="match status" value="1"/>
</dbReference>
<comment type="cofactor">
    <cofactor evidence="1">
        <name>Mg(2+)</name>
        <dbReference type="ChEBI" id="CHEBI:18420"/>
    </cofactor>
</comment>
<reference evidence="5 6" key="1">
    <citation type="journal article" date="2014" name="PLoS Genet.">
        <title>Phylogenetically driven sequencing of extremely halophilic archaea reveals strategies for static and dynamic osmo-response.</title>
        <authorList>
            <person name="Becker E.A."/>
            <person name="Seitzer P.M."/>
            <person name="Tritt A."/>
            <person name="Larsen D."/>
            <person name="Krusor M."/>
            <person name="Yao A.I."/>
            <person name="Wu D."/>
            <person name="Madern D."/>
            <person name="Eisen J.A."/>
            <person name="Darling A.E."/>
            <person name="Facciotti M.T."/>
        </authorList>
    </citation>
    <scope>NUCLEOTIDE SEQUENCE [LARGE SCALE GENOMIC DNA]</scope>
    <source>
        <strain evidence="5 6">DSM 11551</strain>
    </source>
</reference>
<gene>
    <name evidence="5" type="ORF">C499_07895</name>
</gene>
<feature type="domain" description="HpcH/HpaI aldolase/citrate lyase" evidence="4">
    <location>
        <begin position="47"/>
        <end position="262"/>
    </location>
</feature>
<dbReference type="PIRSF" id="PIRSF015582">
    <property type="entry name" value="Cit_lyase_B"/>
    <property type="match status" value="1"/>
</dbReference>